<proteinExistence type="predicted"/>
<evidence type="ECO:0000313" key="3">
    <source>
        <dbReference type="Proteomes" id="UP000708208"/>
    </source>
</evidence>
<dbReference type="AlphaFoldDB" id="A0A8J2K440"/>
<feature type="signal peptide" evidence="1">
    <location>
        <begin position="1"/>
        <end position="24"/>
    </location>
</feature>
<accession>A0A8J2K440</accession>
<feature type="chain" id="PRO_5035233211" evidence="1">
    <location>
        <begin position="25"/>
        <end position="67"/>
    </location>
</feature>
<organism evidence="2 3">
    <name type="scientific">Allacma fusca</name>
    <dbReference type="NCBI Taxonomy" id="39272"/>
    <lineage>
        <taxon>Eukaryota</taxon>
        <taxon>Metazoa</taxon>
        <taxon>Ecdysozoa</taxon>
        <taxon>Arthropoda</taxon>
        <taxon>Hexapoda</taxon>
        <taxon>Collembola</taxon>
        <taxon>Symphypleona</taxon>
        <taxon>Sminthuridae</taxon>
        <taxon>Allacma</taxon>
    </lineage>
</organism>
<protein>
    <submittedName>
        <fullName evidence="2">Uncharacterized protein</fullName>
    </submittedName>
</protein>
<gene>
    <name evidence="2" type="ORF">AFUS01_LOCUS21402</name>
</gene>
<keyword evidence="1" id="KW-0732">Signal</keyword>
<evidence type="ECO:0000313" key="2">
    <source>
        <dbReference type="EMBL" id="CAG7732923.1"/>
    </source>
</evidence>
<dbReference type="Proteomes" id="UP000708208">
    <property type="component" value="Unassembled WGS sequence"/>
</dbReference>
<keyword evidence="3" id="KW-1185">Reference proteome</keyword>
<name>A0A8J2K440_9HEXA</name>
<sequence length="67" mass="7351">MTAYHTALVAVGLFLLGPPRQQIGAHGPNEELFPRNQVQFPSGCNHPEAGSCYMNRLNGTAVVTWRE</sequence>
<comment type="caution">
    <text evidence="2">The sequence shown here is derived from an EMBL/GenBank/DDBJ whole genome shotgun (WGS) entry which is preliminary data.</text>
</comment>
<dbReference type="EMBL" id="CAJVCH010240046">
    <property type="protein sequence ID" value="CAG7732923.1"/>
    <property type="molecule type" value="Genomic_DNA"/>
</dbReference>
<reference evidence="2" key="1">
    <citation type="submission" date="2021-06" db="EMBL/GenBank/DDBJ databases">
        <authorList>
            <person name="Hodson N. C."/>
            <person name="Mongue J. A."/>
            <person name="Jaron S. K."/>
        </authorList>
    </citation>
    <scope>NUCLEOTIDE SEQUENCE</scope>
</reference>
<evidence type="ECO:0000256" key="1">
    <source>
        <dbReference type="SAM" id="SignalP"/>
    </source>
</evidence>